<evidence type="ECO:0000313" key="12">
    <source>
        <dbReference type="Proteomes" id="UP000481339"/>
    </source>
</evidence>
<evidence type="ECO:0000256" key="6">
    <source>
        <dbReference type="ARBA" id="ARBA00022989"/>
    </source>
</evidence>
<proteinExistence type="inferred from homology"/>
<feature type="compositionally biased region" description="Low complexity" evidence="9">
    <location>
        <begin position="193"/>
        <end position="219"/>
    </location>
</feature>
<dbReference type="Proteomes" id="UP000481339">
    <property type="component" value="Unassembled WGS sequence"/>
</dbReference>
<gene>
    <name evidence="11" type="ORF">F8O02_08545</name>
</gene>
<dbReference type="GO" id="GO:0005886">
    <property type="term" value="C:plasma membrane"/>
    <property type="evidence" value="ECO:0007669"/>
    <property type="project" value="UniProtKB-SubCell"/>
</dbReference>
<feature type="transmembrane region" description="Helical" evidence="10">
    <location>
        <begin position="92"/>
        <end position="109"/>
    </location>
</feature>
<reference evidence="11 12" key="1">
    <citation type="submission" date="2019-09" db="EMBL/GenBank/DDBJ databases">
        <title>Phylogeny of genus Pseudoclavibacter and closely related genus.</title>
        <authorList>
            <person name="Li Y."/>
        </authorList>
    </citation>
    <scope>NUCLEOTIDE SEQUENCE [LARGE SCALE GENOMIC DNA]</scope>
    <source>
        <strain evidence="11 12">JCM 16921</strain>
    </source>
</reference>
<evidence type="ECO:0000313" key="11">
    <source>
        <dbReference type="EMBL" id="KAB1631242.1"/>
    </source>
</evidence>
<feature type="transmembrane region" description="Helical" evidence="10">
    <location>
        <begin position="121"/>
        <end position="143"/>
    </location>
</feature>
<keyword evidence="7 8" id="KW-0472">Membrane</keyword>
<keyword evidence="4 8" id="KW-1003">Cell membrane</keyword>
<accession>A0A7C8FHS9</accession>
<evidence type="ECO:0000256" key="5">
    <source>
        <dbReference type="ARBA" id="ARBA00022692"/>
    </source>
</evidence>
<evidence type="ECO:0000256" key="7">
    <source>
        <dbReference type="ARBA" id="ARBA00023136"/>
    </source>
</evidence>
<keyword evidence="5 10" id="KW-0812">Transmembrane</keyword>
<keyword evidence="6 10" id="KW-1133">Transmembrane helix</keyword>
<dbReference type="Pfam" id="PF02632">
    <property type="entry name" value="BioY"/>
    <property type="match status" value="1"/>
</dbReference>
<dbReference type="PIRSF" id="PIRSF016661">
    <property type="entry name" value="BioY"/>
    <property type="match status" value="1"/>
</dbReference>
<evidence type="ECO:0000256" key="1">
    <source>
        <dbReference type="ARBA" id="ARBA00004651"/>
    </source>
</evidence>
<dbReference type="AlphaFoldDB" id="A0A7C8FHS9"/>
<dbReference type="RefSeq" id="WP_158036827.1">
    <property type="nucleotide sequence ID" value="NZ_BAAAZV010000001.1"/>
</dbReference>
<sequence>MSAHRSFDNRDIARIAVFAAFIAALGLVGPIPVPGLPVPVTAQTLGVMLAGAVLGATRGALSVIAFEALVFVGLPLLSGGRGGPGVFVSPTAGYLVGFIAGAWAVGLITHAGSRVVWWRTLLGTIVGGIPVIYAFGIPISALVARLDLGQAAIASLAFLPGDLLKAVVATLVVQALAKAYPQAFPTPRRRARAAAAAPATTATPTAATPPTAKPADPRA</sequence>
<feature type="region of interest" description="Disordered" evidence="9">
    <location>
        <begin position="191"/>
        <end position="219"/>
    </location>
</feature>
<feature type="transmembrane region" description="Helical" evidence="10">
    <location>
        <begin position="12"/>
        <end position="31"/>
    </location>
</feature>
<dbReference type="PANTHER" id="PTHR34295:SF4">
    <property type="entry name" value="BIOTIN TRANSPORTER BIOY-RELATED"/>
    <property type="match status" value="1"/>
</dbReference>
<comment type="similarity">
    <text evidence="2 8">Belongs to the BioY family.</text>
</comment>
<evidence type="ECO:0000256" key="4">
    <source>
        <dbReference type="ARBA" id="ARBA00022475"/>
    </source>
</evidence>
<dbReference type="OrthoDB" id="9803495at2"/>
<evidence type="ECO:0000256" key="10">
    <source>
        <dbReference type="SAM" id="Phobius"/>
    </source>
</evidence>
<evidence type="ECO:0000256" key="3">
    <source>
        <dbReference type="ARBA" id="ARBA00022448"/>
    </source>
</evidence>
<evidence type="ECO:0000256" key="2">
    <source>
        <dbReference type="ARBA" id="ARBA00010692"/>
    </source>
</evidence>
<protein>
    <recommendedName>
        <fullName evidence="8">Biotin transporter</fullName>
    </recommendedName>
</protein>
<keyword evidence="3 8" id="KW-0813">Transport</keyword>
<comment type="subcellular location">
    <subcellularLocation>
        <location evidence="1 8">Cell membrane</location>
        <topology evidence="1 8">Multi-pass membrane protein</topology>
    </subcellularLocation>
</comment>
<dbReference type="GO" id="GO:0015225">
    <property type="term" value="F:biotin transmembrane transporter activity"/>
    <property type="evidence" value="ECO:0007669"/>
    <property type="project" value="UniProtKB-UniRule"/>
</dbReference>
<dbReference type="PANTHER" id="PTHR34295">
    <property type="entry name" value="BIOTIN TRANSPORTER BIOY"/>
    <property type="match status" value="1"/>
</dbReference>
<comment type="caution">
    <text evidence="11">The sequence shown here is derived from an EMBL/GenBank/DDBJ whole genome shotgun (WGS) entry which is preliminary data.</text>
</comment>
<keyword evidence="12" id="KW-1185">Reference proteome</keyword>
<feature type="transmembrane region" description="Helical" evidence="10">
    <location>
        <begin position="37"/>
        <end position="56"/>
    </location>
</feature>
<name>A0A7C8FHS9_9MICO</name>
<evidence type="ECO:0000256" key="9">
    <source>
        <dbReference type="SAM" id="MobiDB-lite"/>
    </source>
</evidence>
<feature type="transmembrane region" description="Helical" evidence="10">
    <location>
        <begin position="163"/>
        <end position="180"/>
    </location>
</feature>
<dbReference type="InterPro" id="IPR003784">
    <property type="entry name" value="BioY"/>
</dbReference>
<evidence type="ECO:0000256" key="8">
    <source>
        <dbReference type="PIRNR" id="PIRNR016661"/>
    </source>
</evidence>
<dbReference type="Gene3D" id="1.10.1760.20">
    <property type="match status" value="1"/>
</dbReference>
<organism evidence="11 12">
    <name type="scientific">Pseudoclavibacter caeni</name>
    <dbReference type="NCBI Taxonomy" id="908846"/>
    <lineage>
        <taxon>Bacteria</taxon>
        <taxon>Bacillati</taxon>
        <taxon>Actinomycetota</taxon>
        <taxon>Actinomycetes</taxon>
        <taxon>Micrococcales</taxon>
        <taxon>Microbacteriaceae</taxon>
        <taxon>Pseudoclavibacter</taxon>
    </lineage>
</organism>
<dbReference type="EMBL" id="WBKA01000008">
    <property type="protein sequence ID" value="KAB1631242.1"/>
    <property type="molecule type" value="Genomic_DNA"/>
</dbReference>